<dbReference type="FunFam" id="3.40.50.10190:FF:000001">
    <property type="entry name" value="Replication factor C subunit 1"/>
    <property type="match status" value="1"/>
</dbReference>
<feature type="region of interest" description="Disordered" evidence="7">
    <location>
        <begin position="176"/>
        <end position="213"/>
    </location>
</feature>
<feature type="domain" description="BRCT" evidence="8">
    <location>
        <begin position="243"/>
        <end position="320"/>
    </location>
</feature>
<dbReference type="PROSITE" id="PS50172">
    <property type="entry name" value="BRCT"/>
    <property type="match status" value="1"/>
</dbReference>
<dbReference type="InterPro" id="IPR001357">
    <property type="entry name" value="BRCT_dom"/>
</dbReference>
<dbReference type="SMART" id="SM00292">
    <property type="entry name" value="BRCT"/>
    <property type="match status" value="1"/>
</dbReference>
<dbReference type="AlphaFoldDB" id="A0AAW1JZD9"/>
<dbReference type="Gene3D" id="3.40.50.10190">
    <property type="entry name" value="BRCT domain"/>
    <property type="match status" value="1"/>
</dbReference>
<keyword evidence="10" id="KW-1185">Reference proteome</keyword>
<evidence type="ECO:0000256" key="6">
    <source>
        <dbReference type="ARBA" id="ARBA00023242"/>
    </source>
</evidence>
<feature type="compositionally biased region" description="Basic and acidic residues" evidence="7">
    <location>
        <begin position="379"/>
        <end position="396"/>
    </location>
</feature>
<protein>
    <submittedName>
        <fullName evidence="9">BRCA1 C Terminus (BRCT) domain</fullName>
    </submittedName>
</protein>
<keyword evidence="6" id="KW-0539">Nucleus</keyword>
<name>A0AAW1JZD9_POPJA</name>
<comment type="caution">
    <text evidence="9">The sequence shown here is derived from an EMBL/GenBank/DDBJ whole genome shotgun (WGS) entry which is preliminary data.</text>
</comment>
<dbReference type="GO" id="GO:0005634">
    <property type="term" value="C:nucleus"/>
    <property type="evidence" value="ECO:0007669"/>
    <property type="project" value="UniProtKB-SubCell"/>
</dbReference>
<dbReference type="InterPro" id="IPR036420">
    <property type="entry name" value="BRCT_dom_sf"/>
</dbReference>
<gene>
    <name evidence="9" type="ORF">QE152_g26165</name>
</gene>
<evidence type="ECO:0000256" key="4">
    <source>
        <dbReference type="ARBA" id="ARBA00022741"/>
    </source>
</evidence>
<comment type="similarity">
    <text evidence="2">Belongs to the activator 1 large subunit family.</text>
</comment>
<feature type="compositionally biased region" description="Basic and acidic residues" evidence="7">
    <location>
        <begin position="361"/>
        <end position="371"/>
    </location>
</feature>
<organism evidence="9 10">
    <name type="scientific">Popillia japonica</name>
    <name type="common">Japanese beetle</name>
    <dbReference type="NCBI Taxonomy" id="7064"/>
    <lineage>
        <taxon>Eukaryota</taxon>
        <taxon>Metazoa</taxon>
        <taxon>Ecdysozoa</taxon>
        <taxon>Arthropoda</taxon>
        <taxon>Hexapoda</taxon>
        <taxon>Insecta</taxon>
        <taxon>Pterygota</taxon>
        <taxon>Neoptera</taxon>
        <taxon>Endopterygota</taxon>
        <taxon>Coleoptera</taxon>
        <taxon>Polyphaga</taxon>
        <taxon>Scarabaeiformia</taxon>
        <taxon>Scarabaeidae</taxon>
        <taxon>Rutelinae</taxon>
        <taxon>Popillia</taxon>
    </lineage>
</organism>
<evidence type="ECO:0000313" key="9">
    <source>
        <dbReference type="EMBL" id="KAK9710184.1"/>
    </source>
</evidence>
<evidence type="ECO:0000256" key="2">
    <source>
        <dbReference type="ARBA" id="ARBA00006116"/>
    </source>
</evidence>
<evidence type="ECO:0000256" key="1">
    <source>
        <dbReference type="ARBA" id="ARBA00004123"/>
    </source>
</evidence>
<dbReference type="GO" id="GO:0006260">
    <property type="term" value="P:DNA replication"/>
    <property type="evidence" value="ECO:0007669"/>
    <property type="project" value="UniProtKB-KW"/>
</dbReference>
<reference evidence="9 10" key="1">
    <citation type="journal article" date="2024" name="BMC Genomics">
        <title>De novo assembly and annotation of Popillia japonica's genome with initial clues to its potential as an invasive pest.</title>
        <authorList>
            <person name="Cucini C."/>
            <person name="Boschi S."/>
            <person name="Funari R."/>
            <person name="Cardaioli E."/>
            <person name="Iannotti N."/>
            <person name="Marturano G."/>
            <person name="Paoli F."/>
            <person name="Bruttini M."/>
            <person name="Carapelli A."/>
            <person name="Frati F."/>
            <person name="Nardi F."/>
        </authorList>
    </citation>
    <scope>NUCLEOTIDE SEQUENCE [LARGE SCALE GENOMIC DNA]</scope>
    <source>
        <strain evidence="9">DMR45628</strain>
    </source>
</reference>
<keyword evidence="4" id="KW-0547">Nucleotide-binding</keyword>
<evidence type="ECO:0000313" key="10">
    <source>
        <dbReference type="Proteomes" id="UP001458880"/>
    </source>
</evidence>
<proteinExistence type="inferred from homology"/>
<dbReference type="GO" id="GO:0005524">
    <property type="term" value="F:ATP binding"/>
    <property type="evidence" value="ECO:0007669"/>
    <property type="project" value="UniProtKB-KW"/>
</dbReference>
<dbReference type="SUPFAM" id="SSF52113">
    <property type="entry name" value="BRCT domain"/>
    <property type="match status" value="1"/>
</dbReference>
<sequence length="406" mass="45284">MPKDIRSFFSVVSKKPNQNVVVSTKKRAITIDSSDDEVIAASPAEVKKKVITKTKKRKIIDSDSDDENKTVKAKKASIRDEKHSLKKVNAADVFGSTPVKQAKLEKKDRGAEKDVKTYSDNKKNKHNAKTHPKLETELGIHDDPEFEQSLLELDNDLLLDNVSVLDKTIEEALSNANNSMSSNKTTEATPNRKRKVKDEEEDDSGIDKDQERYEKRRHSALLYHKYLNRSGPAHHGTKEYPKGKPDCLNGLCFLRTGVLDSLEGEEFEDLVKSHGGRTVHAVSKKVNYVVEGVEAGPAKLEKARQYGIPCISEDEFLDLILTKSGMKAKYSTGGRFADINTEDVPAESTTKASSFKKKIEKPHTETKKAIEKPSASPKKLVEKKHESAAKKPDLKKLSNSKSKKTC</sequence>
<dbReference type="Pfam" id="PF00533">
    <property type="entry name" value="BRCT"/>
    <property type="match status" value="1"/>
</dbReference>
<keyword evidence="3" id="KW-0235">DNA replication</keyword>
<dbReference type="EMBL" id="JASPKY010000297">
    <property type="protein sequence ID" value="KAK9710184.1"/>
    <property type="molecule type" value="Genomic_DNA"/>
</dbReference>
<evidence type="ECO:0000256" key="5">
    <source>
        <dbReference type="ARBA" id="ARBA00022840"/>
    </source>
</evidence>
<feature type="compositionally biased region" description="Basic and acidic residues" evidence="7">
    <location>
        <begin position="102"/>
        <end position="122"/>
    </location>
</feature>
<feature type="region of interest" description="Disordered" evidence="7">
    <location>
        <begin position="348"/>
        <end position="406"/>
    </location>
</feature>
<comment type="subcellular location">
    <subcellularLocation>
        <location evidence="1">Nucleus</location>
    </subcellularLocation>
</comment>
<accession>A0AAW1JZD9</accession>
<keyword evidence="5" id="KW-0067">ATP-binding</keyword>
<evidence type="ECO:0000256" key="7">
    <source>
        <dbReference type="SAM" id="MobiDB-lite"/>
    </source>
</evidence>
<feature type="region of interest" description="Disordered" evidence="7">
    <location>
        <begin position="100"/>
        <end position="133"/>
    </location>
</feature>
<evidence type="ECO:0000256" key="3">
    <source>
        <dbReference type="ARBA" id="ARBA00022705"/>
    </source>
</evidence>
<dbReference type="Proteomes" id="UP001458880">
    <property type="component" value="Unassembled WGS sequence"/>
</dbReference>
<evidence type="ECO:0000259" key="8">
    <source>
        <dbReference type="PROSITE" id="PS50172"/>
    </source>
</evidence>